<dbReference type="AlphaFoldDB" id="A0A9P3GJ56"/>
<comment type="caution">
    <text evidence="2">The sequence shown here is derived from an EMBL/GenBank/DDBJ whole genome shotgun (WGS) entry which is preliminary data.</text>
</comment>
<evidence type="ECO:0000259" key="1">
    <source>
        <dbReference type="Pfam" id="PF17171"/>
    </source>
</evidence>
<dbReference type="Pfam" id="PF17171">
    <property type="entry name" value="GST_C_6"/>
    <property type="match status" value="1"/>
</dbReference>
<name>A0A9P3GJ56_9APHY</name>
<gene>
    <name evidence="2" type="ORF">PsYK624_130800</name>
</gene>
<dbReference type="InterPro" id="IPR036282">
    <property type="entry name" value="Glutathione-S-Trfase_C_sf"/>
</dbReference>
<evidence type="ECO:0000313" key="3">
    <source>
        <dbReference type="Proteomes" id="UP000703269"/>
    </source>
</evidence>
<dbReference type="OrthoDB" id="198787at2759"/>
<dbReference type="InterPro" id="IPR033468">
    <property type="entry name" value="Metaxin_GST"/>
</dbReference>
<accession>A0A9P3GJ56</accession>
<evidence type="ECO:0000313" key="2">
    <source>
        <dbReference type="EMBL" id="GJE96873.1"/>
    </source>
</evidence>
<organism evidence="2 3">
    <name type="scientific">Phanerochaete sordida</name>
    <dbReference type="NCBI Taxonomy" id="48140"/>
    <lineage>
        <taxon>Eukaryota</taxon>
        <taxon>Fungi</taxon>
        <taxon>Dikarya</taxon>
        <taxon>Basidiomycota</taxon>
        <taxon>Agaricomycotina</taxon>
        <taxon>Agaricomycetes</taxon>
        <taxon>Polyporales</taxon>
        <taxon>Phanerochaetaceae</taxon>
        <taxon>Phanerochaete</taxon>
    </lineage>
</organism>
<keyword evidence="3" id="KW-1185">Reference proteome</keyword>
<dbReference type="EMBL" id="BPQB01000065">
    <property type="protein sequence ID" value="GJE96873.1"/>
    <property type="molecule type" value="Genomic_DNA"/>
</dbReference>
<reference evidence="2 3" key="1">
    <citation type="submission" date="2021-08" db="EMBL/GenBank/DDBJ databases">
        <title>Draft Genome Sequence of Phanerochaete sordida strain YK-624.</title>
        <authorList>
            <person name="Mori T."/>
            <person name="Dohra H."/>
            <person name="Suzuki T."/>
            <person name="Kawagishi H."/>
            <person name="Hirai H."/>
        </authorList>
    </citation>
    <scope>NUCLEOTIDE SEQUENCE [LARGE SCALE GENOMIC DNA]</scope>
    <source>
        <strain evidence="2 3">YK-624</strain>
    </source>
</reference>
<proteinExistence type="predicted"/>
<feature type="domain" description="Metaxin glutathione S-transferase" evidence="1">
    <location>
        <begin position="245"/>
        <end position="305"/>
    </location>
</feature>
<protein>
    <submittedName>
        <fullName evidence="2">GST-C-6 domain-containing protein</fullName>
    </submittedName>
</protein>
<dbReference type="Proteomes" id="UP000703269">
    <property type="component" value="Unassembled WGS sequence"/>
</dbReference>
<dbReference type="SUPFAM" id="SSF47616">
    <property type="entry name" value="GST C-terminal domain-like"/>
    <property type="match status" value="1"/>
</dbReference>
<sequence>MAVEIPTTIRTLFSHFPLYTYPPTPSPYQAQPIRTPTLWVHPPRAAKTHKEPSTDLLSSDVECLKWQAYLALRFSQAPQPTRVAVRWDVSLSGVLDGRLPNLHVPLDTVPAALIGGSEGKERKVQDDGEGEVLPAHHIPEWANGRLREENGEFEGYRDLDARDESRSWVALLEGHVHAALTAFSPSETTLLEAVSPDPSSKSLLSGGSLSVSLNPPPAPLTGLLSLLPAYGERVDLHAIEENYRGAVKALSDRLGEDTWILGSANPTPLDALLFAYLHALLHAKDKLLRFEVERRENLVAYEGRIRAIVANAFVPYRKQV</sequence>